<keyword evidence="1" id="KW-1133">Transmembrane helix</keyword>
<name>A0ABW5WN61_9FLAO</name>
<accession>A0ABW5WN61</accession>
<protein>
    <submittedName>
        <fullName evidence="2">Uncharacterized protein</fullName>
    </submittedName>
</protein>
<comment type="caution">
    <text evidence="2">The sequence shown here is derived from an EMBL/GenBank/DDBJ whole genome shotgun (WGS) entry which is preliminary data.</text>
</comment>
<evidence type="ECO:0000256" key="1">
    <source>
        <dbReference type="SAM" id="Phobius"/>
    </source>
</evidence>
<dbReference type="Proteomes" id="UP001597533">
    <property type="component" value="Unassembled WGS sequence"/>
</dbReference>
<feature type="transmembrane region" description="Helical" evidence="1">
    <location>
        <begin position="39"/>
        <end position="57"/>
    </location>
</feature>
<dbReference type="EMBL" id="JBHUOV010000002">
    <property type="protein sequence ID" value="MFD2823635.1"/>
    <property type="molecule type" value="Genomic_DNA"/>
</dbReference>
<keyword evidence="1" id="KW-0812">Transmembrane</keyword>
<evidence type="ECO:0000313" key="2">
    <source>
        <dbReference type="EMBL" id="MFD2823635.1"/>
    </source>
</evidence>
<organism evidence="2 3">
    <name type="scientific">Lacinutrix iliipiscaria</name>
    <dbReference type="NCBI Taxonomy" id="1230532"/>
    <lineage>
        <taxon>Bacteria</taxon>
        <taxon>Pseudomonadati</taxon>
        <taxon>Bacteroidota</taxon>
        <taxon>Flavobacteriia</taxon>
        <taxon>Flavobacteriales</taxon>
        <taxon>Flavobacteriaceae</taxon>
        <taxon>Lacinutrix</taxon>
    </lineage>
</organism>
<gene>
    <name evidence="2" type="ORF">ACFS5M_08140</name>
</gene>
<feature type="transmembrane region" description="Helical" evidence="1">
    <location>
        <begin position="7"/>
        <end position="27"/>
    </location>
</feature>
<sequence length="69" mass="7755">MKKVSDFQMFLIFLLILVVVFCFVPIPRIEAIGDFFKKIITPLAIPLSVIISAGLGLKKYMKIKKGKSP</sequence>
<reference evidence="3" key="1">
    <citation type="journal article" date="2019" name="Int. J. Syst. Evol. Microbiol.">
        <title>The Global Catalogue of Microorganisms (GCM) 10K type strain sequencing project: providing services to taxonomists for standard genome sequencing and annotation.</title>
        <authorList>
            <consortium name="The Broad Institute Genomics Platform"/>
            <consortium name="The Broad Institute Genome Sequencing Center for Infectious Disease"/>
            <person name="Wu L."/>
            <person name="Ma J."/>
        </authorList>
    </citation>
    <scope>NUCLEOTIDE SEQUENCE [LARGE SCALE GENOMIC DNA]</scope>
    <source>
        <strain evidence="3">KCTC 32141</strain>
    </source>
</reference>
<keyword evidence="3" id="KW-1185">Reference proteome</keyword>
<evidence type="ECO:0000313" key="3">
    <source>
        <dbReference type="Proteomes" id="UP001597533"/>
    </source>
</evidence>
<keyword evidence="1" id="KW-0472">Membrane</keyword>
<proteinExistence type="predicted"/>
<dbReference type="RefSeq" id="WP_183487728.1">
    <property type="nucleotide sequence ID" value="NZ_JBHUOV010000002.1"/>
</dbReference>